<keyword evidence="3" id="KW-0833">Ubl conjugation pathway</keyword>
<comment type="caution">
    <text evidence="5">The sequence shown here is derived from an EMBL/GenBank/DDBJ whole genome shotgun (WGS) entry which is preliminary data.</text>
</comment>
<proteinExistence type="inferred from homology"/>
<gene>
    <name evidence="5" type="ORF">NYPRO_LOCUS13878</name>
</gene>
<organism evidence="5 6">
    <name type="scientific">Nyctereutes procyonoides</name>
    <name type="common">Raccoon dog</name>
    <name type="synonym">Canis procyonoides</name>
    <dbReference type="NCBI Taxonomy" id="34880"/>
    <lineage>
        <taxon>Eukaryota</taxon>
        <taxon>Metazoa</taxon>
        <taxon>Chordata</taxon>
        <taxon>Craniata</taxon>
        <taxon>Vertebrata</taxon>
        <taxon>Euteleostomi</taxon>
        <taxon>Mammalia</taxon>
        <taxon>Eutheria</taxon>
        <taxon>Laurasiatheria</taxon>
        <taxon>Carnivora</taxon>
        <taxon>Caniformia</taxon>
        <taxon>Canidae</taxon>
        <taxon>Nyctereutes</taxon>
    </lineage>
</organism>
<evidence type="ECO:0000256" key="1">
    <source>
        <dbReference type="ARBA" id="ARBA00009185"/>
    </source>
</evidence>
<keyword evidence="2" id="KW-1017">Isopeptide bond</keyword>
<dbReference type="PROSITE" id="PS50053">
    <property type="entry name" value="UBIQUITIN_2"/>
    <property type="match status" value="1"/>
</dbReference>
<dbReference type="Pfam" id="PF11976">
    <property type="entry name" value="Rad60-SLD"/>
    <property type="match status" value="1"/>
</dbReference>
<evidence type="ECO:0000256" key="2">
    <source>
        <dbReference type="ARBA" id="ARBA00022499"/>
    </source>
</evidence>
<accession>A0A811YX84</accession>
<sequence>MADEKPKEGVKTENNDHINLKMAGQDGSVVQFKIKRHTLYANESLLFRFDGQPMNETDILAQLEMEDEDTIDVFQQQTGGVY</sequence>
<dbReference type="InterPro" id="IPR022617">
    <property type="entry name" value="Rad60/SUMO-like_dom"/>
</dbReference>
<evidence type="ECO:0000313" key="6">
    <source>
        <dbReference type="Proteomes" id="UP000645828"/>
    </source>
</evidence>
<dbReference type="Gene3D" id="3.10.20.90">
    <property type="entry name" value="Phosphatidylinositol 3-kinase Catalytic Subunit, Chain A, domain 1"/>
    <property type="match status" value="2"/>
</dbReference>
<dbReference type="FunFam" id="3.10.20.90:FF:000482">
    <property type="entry name" value="Small ubiquitin-related modifier 2"/>
    <property type="match status" value="1"/>
</dbReference>
<name>A0A811YX84_NYCPR</name>
<reference evidence="5" key="1">
    <citation type="submission" date="2020-12" db="EMBL/GenBank/DDBJ databases">
        <authorList>
            <consortium name="Molecular Ecology Group"/>
        </authorList>
    </citation>
    <scope>NUCLEOTIDE SEQUENCE</scope>
    <source>
        <strain evidence="5">TBG_1078</strain>
    </source>
</reference>
<dbReference type="EMBL" id="CAJHUB010000750">
    <property type="protein sequence ID" value="CAD7681086.1"/>
    <property type="molecule type" value="Genomic_DNA"/>
</dbReference>
<comment type="similarity">
    <text evidence="1">Belongs to the ubiquitin family. SUMO subfamily.</text>
</comment>
<evidence type="ECO:0000256" key="3">
    <source>
        <dbReference type="ARBA" id="ARBA00022786"/>
    </source>
</evidence>
<evidence type="ECO:0000313" key="5">
    <source>
        <dbReference type="EMBL" id="CAD7681086.1"/>
    </source>
</evidence>
<keyword evidence="6" id="KW-1185">Reference proteome</keyword>
<dbReference type="Proteomes" id="UP000645828">
    <property type="component" value="Unassembled WGS sequence"/>
</dbReference>
<dbReference type="InterPro" id="IPR029071">
    <property type="entry name" value="Ubiquitin-like_domsf"/>
</dbReference>
<dbReference type="InterPro" id="IPR000626">
    <property type="entry name" value="Ubiquitin-like_dom"/>
</dbReference>
<dbReference type="PANTHER" id="PTHR10562">
    <property type="entry name" value="SMALL UBIQUITIN-RELATED MODIFIER"/>
    <property type="match status" value="1"/>
</dbReference>
<dbReference type="AlphaFoldDB" id="A0A811YX84"/>
<feature type="domain" description="Ubiquitin-like" evidence="4">
    <location>
        <begin position="42"/>
        <end position="80"/>
    </location>
</feature>
<protein>
    <submittedName>
        <fullName evidence="5">(raccoon dog) hypothetical protein</fullName>
    </submittedName>
</protein>
<evidence type="ECO:0000259" key="4">
    <source>
        <dbReference type="PROSITE" id="PS50053"/>
    </source>
</evidence>
<dbReference type="SUPFAM" id="SSF54236">
    <property type="entry name" value="Ubiquitin-like"/>
    <property type="match status" value="1"/>
</dbReference>